<dbReference type="InterPro" id="IPR036236">
    <property type="entry name" value="Znf_C2H2_sf"/>
</dbReference>
<dbReference type="GO" id="GO:0008270">
    <property type="term" value="F:zinc ion binding"/>
    <property type="evidence" value="ECO:0007669"/>
    <property type="project" value="UniProtKB-KW"/>
</dbReference>
<organism evidence="3 4">
    <name type="scientific">Carex littledalei</name>
    <dbReference type="NCBI Taxonomy" id="544730"/>
    <lineage>
        <taxon>Eukaryota</taxon>
        <taxon>Viridiplantae</taxon>
        <taxon>Streptophyta</taxon>
        <taxon>Embryophyta</taxon>
        <taxon>Tracheophyta</taxon>
        <taxon>Spermatophyta</taxon>
        <taxon>Magnoliopsida</taxon>
        <taxon>Liliopsida</taxon>
        <taxon>Poales</taxon>
        <taxon>Cyperaceae</taxon>
        <taxon>Cyperoideae</taxon>
        <taxon>Cariceae</taxon>
        <taxon>Carex</taxon>
        <taxon>Carex subgen. Euthyceras</taxon>
    </lineage>
</organism>
<protein>
    <recommendedName>
        <fullName evidence="2">C2H2-type domain-containing protein</fullName>
    </recommendedName>
</protein>
<dbReference type="OrthoDB" id="3437960at2759"/>
<keyword evidence="4" id="KW-1185">Reference proteome</keyword>
<reference evidence="3" key="1">
    <citation type="submission" date="2020-01" db="EMBL/GenBank/DDBJ databases">
        <title>Genome sequence of Kobresia littledalei, the first chromosome-level genome in the family Cyperaceae.</title>
        <authorList>
            <person name="Qu G."/>
        </authorList>
    </citation>
    <scope>NUCLEOTIDE SEQUENCE</scope>
    <source>
        <strain evidence="3">C.B.Clarke</strain>
        <tissue evidence="3">Leaf</tissue>
    </source>
</reference>
<evidence type="ECO:0000313" key="3">
    <source>
        <dbReference type="EMBL" id="KAF3336309.1"/>
    </source>
</evidence>
<dbReference type="Gene3D" id="3.30.160.60">
    <property type="entry name" value="Classic Zinc Finger"/>
    <property type="match status" value="1"/>
</dbReference>
<sequence>MNFFEEQFDLLNLFQVVDTPPPRMEDILSSSTIDQSTDKISNQPRFNNKACENKHRASVFRSINLMQPKPKFVFIPTPFYTPPATKVASQNDANNMTTTRSTIDRSVSRKHLMVGSKSTCLNTMPEIEPKTGPLISWFNPEIEPKTERACDFLKYNALWNSAPLDTMKQKRPKIEPGYNFRDNTTPWNSVPVLNLKQKQPKIEPAYSMIEYNTRPWNSVQVEDVKKKQPKMELIPAHDFRFNASSTSTVTSVQLYNHRCTICSKAFPSPQSLGGHMSAHVRKINKRAPNNETKKHCKREYINI</sequence>
<dbReference type="PROSITE" id="PS00028">
    <property type="entry name" value="ZINC_FINGER_C2H2_1"/>
    <property type="match status" value="1"/>
</dbReference>
<feature type="domain" description="C2H2-type" evidence="2">
    <location>
        <begin position="257"/>
        <end position="284"/>
    </location>
</feature>
<dbReference type="Proteomes" id="UP000623129">
    <property type="component" value="Unassembled WGS sequence"/>
</dbReference>
<keyword evidence="1" id="KW-0862">Zinc</keyword>
<dbReference type="Pfam" id="PF13912">
    <property type="entry name" value="zf-C2H2_6"/>
    <property type="match status" value="1"/>
</dbReference>
<dbReference type="EMBL" id="SWLB01000007">
    <property type="protein sequence ID" value="KAF3336309.1"/>
    <property type="molecule type" value="Genomic_DNA"/>
</dbReference>
<name>A0A833R6V8_9POAL</name>
<dbReference type="AlphaFoldDB" id="A0A833R6V8"/>
<dbReference type="InterPro" id="IPR013087">
    <property type="entry name" value="Znf_C2H2_type"/>
</dbReference>
<dbReference type="PROSITE" id="PS50157">
    <property type="entry name" value="ZINC_FINGER_C2H2_2"/>
    <property type="match status" value="1"/>
</dbReference>
<evidence type="ECO:0000256" key="1">
    <source>
        <dbReference type="PROSITE-ProRule" id="PRU00042"/>
    </source>
</evidence>
<dbReference type="SUPFAM" id="SSF57667">
    <property type="entry name" value="beta-beta-alpha zinc fingers"/>
    <property type="match status" value="1"/>
</dbReference>
<accession>A0A833R6V8</accession>
<gene>
    <name evidence="3" type="ORF">FCM35_KLT18895</name>
</gene>
<proteinExistence type="predicted"/>
<comment type="caution">
    <text evidence="3">The sequence shown here is derived from an EMBL/GenBank/DDBJ whole genome shotgun (WGS) entry which is preliminary data.</text>
</comment>
<evidence type="ECO:0000259" key="2">
    <source>
        <dbReference type="PROSITE" id="PS50157"/>
    </source>
</evidence>
<keyword evidence="1" id="KW-0863">Zinc-finger</keyword>
<keyword evidence="1" id="KW-0479">Metal-binding</keyword>
<evidence type="ECO:0000313" key="4">
    <source>
        <dbReference type="Proteomes" id="UP000623129"/>
    </source>
</evidence>